<gene>
    <name evidence="1" type="ORF">SAMN05216218_1393</name>
</gene>
<name>A0A1G7U7F5_9EURY</name>
<evidence type="ECO:0000313" key="2">
    <source>
        <dbReference type="Proteomes" id="UP000199076"/>
    </source>
</evidence>
<proteinExistence type="predicted"/>
<evidence type="ECO:0000313" key="1">
    <source>
        <dbReference type="EMBL" id="SDG42690.1"/>
    </source>
</evidence>
<keyword evidence="2" id="KW-1185">Reference proteome</keyword>
<reference evidence="2" key="1">
    <citation type="submission" date="2016-10" db="EMBL/GenBank/DDBJ databases">
        <authorList>
            <person name="Varghese N."/>
            <person name="Submissions S."/>
        </authorList>
    </citation>
    <scope>NUCLEOTIDE SEQUENCE [LARGE SCALE GENOMIC DNA]</scope>
    <source>
        <strain evidence="2">IBRC-M 10760</strain>
    </source>
</reference>
<dbReference type="OrthoDB" id="350300at2157"/>
<dbReference type="EMBL" id="FNBK01000039">
    <property type="protein sequence ID" value="SDG42690.1"/>
    <property type="molecule type" value="Genomic_DNA"/>
</dbReference>
<sequence length="234" mass="25526">MNAGKDSLRTELDRKFQPPIDVLLDPSLLVANRSLERLTDSTVFASQTQATLGRTPTEPRLGDLYVPETFHELLSSEGRSTVQKTDIWDFYRGQAEAAFPDDVVDLLDENNVETYSSETASADLEWANAVDDPDRQERLLAILDEEFSFLHSGELVLSRTSAAFEAFRDAGVPTVDVGKAELAPELRETLIDVGYQDPASVCAFGVSTAGSTTDALVGSVLAHPSDVLLYRVGD</sequence>
<organism evidence="1 2">
    <name type="scientific">Halorientalis regularis</name>
    <dbReference type="NCBI Taxonomy" id="660518"/>
    <lineage>
        <taxon>Archaea</taxon>
        <taxon>Methanobacteriati</taxon>
        <taxon>Methanobacteriota</taxon>
        <taxon>Stenosarchaea group</taxon>
        <taxon>Halobacteria</taxon>
        <taxon>Halobacteriales</taxon>
        <taxon>Haloarculaceae</taxon>
        <taxon>Halorientalis</taxon>
    </lineage>
</organism>
<dbReference type="Proteomes" id="UP000199076">
    <property type="component" value="Unassembled WGS sequence"/>
</dbReference>
<protein>
    <submittedName>
        <fullName evidence="1">Uncharacterized protein</fullName>
    </submittedName>
</protein>
<accession>A0A1G7U7F5</accession>
<dbReference type="AlphaFoldDB" id="A0A1G7U7F5"/>
<dbReference type="RefSeq" id="WP_092695798.1">
    <property type="nucleotide sequence ID" value="NZ_FNBK01000039.1"/>
</dbReference>